<dbReference type="PANTHER" id="PTHR43386">
    <property type="entry name" value="OLIGOPEPTIDE TRANSPORT SYSTEM PERMEASE PROTEIN APPC"/>
    <property type="match status" value="1"/>
</dbReference>
<keyword evidence="3" id="KW-0812">Transmembrane</keyword>
<evidence type="ECO:0000313" key="4">
    <source>
        <dbReference type="EMBL" id="MFC7667150.1"/>
    </source>
</evidence>
<proteinExistence type="predicted"/>
<reference evidence="5" key="1">
    <citation type="journal article" date="2019" name="Int. J. Syst. Evol. Microbiol.">
        <title>The Global Catalogue of Microorganisms (GCM) 10K type strain sequencing project: providing services to taxonomists for standard genome sequencing and annotation.</title>
        <authorList>
            <consortium name="The Broad Institute Genomics Platform"/>
            <consortium name="The Broad Institute Genome Sequencing Center for Infectious Disease"/>
            <person name="Wu L."/>
            <person name="Ma J."/>
        </authorList>
    </citation>
    <scope>NUCLEOTIDE SEQUENCE [LARGE SCALE GENOMIC DNA]</scope>
    <source>
        <strain evidence="5">JCM 19635</strain>
    </source>
</reference>
<keyword evidence="3" id="KW-1133">Transmembrane helix</keyword>
<evidence type="ECO:0008006" key="6">
    <source>
        <dbReference type="Google" id="ProtNLM"/>
    </source>
</evidence>
<name>A0ABW2U3U2_9BACT</name>
<evidence type="ECO:0000256" key="1">
    <source>
        <dbReference type="ARBA" id="ARBA00004651"/>
    </source>
</evidence>
<evidence type="ECO:0000256" key="2">
    <source>
        <dbReference type="ARBA" id="ARBA00022448"/>
    </source>
</evidence>
<dbReference type="InterPro" id="IPR050366">
    <property type="entry name" value="BP-dependent_transpt_permease"/>
</dbReference>
<keyword evidence="2" id="KW-0813">Transport</keyword>
<dbReference type="Proteomes" id="UP001596513">
    <property type="component" value="Unassembled WGS sequence"/>
</dbReference>
<dbReference type="EMBL" id="JBHTEK010000001">
    <property type="protein sequence ID" value="MFC7667150.1"/>
    <property type="molecule type" value="Genomic_DNA"/>
</dbReference>
<keyword evidence="3" id="KW-0472">Membrane</keyword>
<gene>
    <name evidence="4" type="ORF">ACFQT0_06760</name>
</gene>
<comment type="caution">
    <text evidence="4">The sequence shown here is derived from an EMBL/GenBank/DDBJ whole genome shotgun (WGS) entry which is preliminary data.</text>
</comment>
<evidence type="ECO:0000313" key="5">
    <source>
        <dbReference type="Proteomes" id="UP001596513"/>
    </source>
</evidence>
<dbReference type="PANTHER" id="PTHR43386:SF1">
    <property type="entry name" value="D,D-DIPEPTIDE TRANSPORT SYSTEM PERMEASE PROTEIN DDPC-RELATED"/>
    <property type="match status" value="1"/>
</dbReference>
<accession>A0ABW2U3U2</accession>
<sequence>MVLAALLAGGLPLPYAPGVPDLAHVAEAPFTSGFHWLGTDPQGRDVLSVLVFGARTAVLLTLPAAALSALVGAVAGGAAGFWGNRARVAAPTGCWRVAADGGPCKRPYPG</sequence>
<keyword evidence="5" id="KW-1185">Reference proteome</keyword>
<comment type="subcellular location">
    <subcellularLocation>
        <location evidence="1">Cell membrane</location>
        <topology evidence="1">Multi-pass membrane protein</topology>
    </subcellularLocation>
</comment>
<organism evidence="4 5">
    <name type="scientific">Hymenobacter humi</name>
    <dbReference type="NCBI Taxonomy" id="1411620"/>
    <lineage>
        <taxon>Bacteria</taxon>
        <taxon>Pseudomonadati</taxon>
        <taxon>Bacteroidota</taxon>
        <taxon>Cytophagia</taxon>
        <taxon>Cytophagales</taxon>
        <taxon>Hymenobacteraceae</taxon>
        <taxon>Hymenobacter</taxon>
    </lineage>
</organism>
<dbReference type="RefSeq" id="WP_380201447.1">
    <property type="nucleotide sequence ID" value="NZ_JBHTEK010000001.1"/>
</dbReference>
<evidence type="ECO:0000256" key="3">
    <source>
        <dbReference type="SAM" id="Phobius"/>
    </source>
</evidence>
<protein>
    <recommendedName>
        <fullName evidence="6">ABC transporter permease</fullName>
    </recommendedName>
</protein>
<feature type="transmembrane region" description="Helical" evidence="3">
    <location>
        <begin position="49"/>
        <end position="82"/>
    </location>
</feature>